<accession>A0A7C4KIV6</accession>
<proteinExistence type="predicted"/>
<evidence type="ECO:0000313" key="5">
    <source>
        <dbReference type="EMBL" id="HGS22935.1"/>
    </source>
</evidence>
<keyword evidence="1" id="KW-0489">Methyltransferase</keyword>
<keyword evidence="2" id="KW-0808">Transferase</keyword>
<dbReference type="GO" id="GO:0005525">
    <property type="term" value="F:GTP binding"/>
    <property type="evidence" value="ECO:0007669"/>
    <property type="project" value="InterPro"/>
</dbReference>
<evidence type="ECO:0000259" key="4">
    <source>
        <dbReference type="PROSITE" id="PS50123"/>
    </source>
</evidence>
<name>A0A7C4KIV6_9CHLR</name>
<evidence type="ECO:0000256" key="2">
    <source>
        <dbReference type="ARBA" id="ARBA00022679"/>
    </source>
</evidence>
<evidence type="ECO:0000256" key="3">
    <source>
        <dbReference type="ARBA" id="ARBA00022691"/>
    </source>
</evidence>
<comment type="caution">
    <text evidence="5">The sequence shown here is derived from an EMBL/GenBank/DDBJ whole genome shotgun (WGS) entry which is preliminary data.</text>
</comment>
<dbReference type="SMART" id="SM00138">
    <property type="entry name" value="MeTrc"/>
    <property type="match status" value="1"/>
</dbReference>
<protein>
    <recommendedName>
        <fullName evidence="4">CheR-type methyltransferase domain-containing protein</fullName>
    </recommendedName>
</protein>
<evidence type="ECO:0000256" key="1">
    <source>
        <dbReference type="ARBA" id="ARBA00022603"/>
    </source>
</evidence>
<dbReference type="PROSITE" id="PS50123">
    <property type="entry name" value="CHER"/>
    <property type="match status" value="1"/>
</dbReference>
<feature type="domain" description="CheR-type methyltransferase" evidence="4">
    <location>
        <begin position="1"/>
        <end position="144"/>
    </location>
</feature>
<dbReference type="Pfam" id="PF01739">
    <property type="entry name" value="CheR"/>
    <property type="match status" value="1"/>
</dbReference>
<dbReference type="Gene3D" id="3.40.50.150">
    <property type="entry name" value="Vaccinia Virus protein VP39"/>
    <property type="match status" value="1"/>
</dbReference>
<dbReference type="EMBL" id="DSYK01000692">
    <property type="protein sequence ID" value="HGS22935.1"/>
    <property type="molecule type" value="Genomic_DNA"/>
</dbReference>
<dbReference type="InterPro" id="IPR041069">
    <property type="entry name" value="FeoB_Cyto"/>
</dbReference>
<dbReference type="PRINTS" id="PR00996">
    <property type="entry name" value="CHERMTFRASE"/>
</dbReference>
<dbReference type="InterPro" id="IPR029063">
    <property type="entry name" value="SAM-dependent_MTases_sf"/>
</dbReference>
<dbReference type="InterPro" id="IPR050903">
    <property type="entry name" value="Bact_Chemotaxis_MeTrfase"/>
</dbReference>
<organism evidence="5">
    <name type="scientific">Anaerolinea thermolimosa</name>
    <dbReference type="NCBI Taxonomy" id="229919"/>
    <lineage>
        <taxon>Bacteria</taxon>
        <taxon>Bacillati</taxon>
        <taxon>Chloroflexota</taxon>
        <taxon>Anaerolineae</taxon>
        <taxon>Anaerolineales</taxon>
        <taxon>Anaerolineaceae</taxon>
        <taxon>Anaerolinea</taxon>
    </lineage>
</organism>
<dbReference type="Pfam" id="PF17910">
    <property type="entry name" value="FeoB_Cyto"/>
    <property type="match status" value="1"/>
</dbReference>
<keyword evidence="3" id="KW-0949">S-adenosyl-L-methionine</keyword>
<dbReference type="PANTHER" id="PTHR24422:SF19">
    <property type="entry name" value="CHEMOTAXIS PROTEIN METHYLTRANSFERASE"/>
    <property type="match status" value="1"/>
</dbReference>
<dbReference type="GO" id="GO:0032259">
    <property type="term" value="P:methylation"/>
    <property type="evidence" value="ECO:0007669"/>
    <property type="project" value="UniProtKB-KW"/>
</dbReference>
<gene>
    <name evidence="5" type="ORF">ENT37_13860</name>
</gene>
<dbReference type="InterPro" id="IPR000780">
    <property type="entry name" value="CheR_MeTrfase"/>
</dbReference>
<dbReference type="GO" id="GO:0008757">
    <property type="term" value="F:S-adenosylmethionine-dependent methyltransferase activity"/>
    <property type="evidence" value="ECO:0007669"/>
    <property type="project" value="InterPro"/>
</dbReference>
<dbReference type="SUPFAM" id="SSF53335">
    <property type="entry name" value="S-adenosyl-L-methionine-dependent methyltransferases"/>
    <property type="match status" value="1"/>
</dbReference>
<dbReference type="PANTHER" id="PTHR24422">
    <property type="entry name" value="CHEMOTAXIS PROTEIN METHYLTRANSFERASE"/>
    <property type="match status" value="1"/>
</dbReference>
<dbReference type="AlphaFoldDB" id="A0A7C4KIV6"/>
<sequence>MIDAVTTNKTDFFREPDHFETLTKRLIPTILERNPGRRHLSFWSAGCATGEEPLTLALLLNETGWFERATIQIVGSDVSPRAISLAQQGVYRERSFRSLPAHLRAKYFELQDGRWRIDPALHQRVTWMRVNLMDEARRKGLEIDTRSLSRDLGVPAVPIVARTGEGMQTLLSTMEEVITGQIITHPRRVQGPPEFQQAVETLARKVETLVPGLPNPRWIAIRLLDGDARIQQALVSGELAELMHAQQQADVRFSQKIALDGRQ</sequence>
<reference evidence="5" key="1">
    <citation type="journal article" date="2020" name="mSystems">
        <title>Genome- and Community-Level Interaction Insights into Carbon Utilization and Element Cycling Functions of Hydrothermarchaeota in Hydrothermal Sediment.</title>
        <authorList>
            <person name="Zhou Z."/>
            <person name="Liu Y."/>
            <person name="Xu W."/>
            <person name="Pan J."/>
            <person name="Luo Z.H."/>
            <person name="Li M."/>
        </authorList>
    </citation>
    <scope>NUCLEOTIDE SEQUENCE [LARGE SCALE GENOMIC DNA]</scope>
    <source>
        <strain evidence="5">SpSt-573</strain>
    </source>
</reference>
<dbReference type="InterPro" id="IPR022642">
    <property type="entry name" value="CheR_C"/>
</dbReference>